<dbReference type="InterPro" id="IPR059029">
    <property type="entry name" value="FAM13A_dom"/>
</dbReference>
<evidence type="ECO:0000313" key="5">
    <source>
        <dbReference type="Proteomes" id="UP000324091"/>
    </source>
</evidence>
<feature type="region of interest" description="Disordered" evidence="2">
    <location>
        <begin position="241"/>
        <end position="268"/>
    </location>
</feature>
<evidence type="ECO:0000256" key="2">
    <source>
        <dbReference type="SAM" id="MobiDB-lite"/>
    </source>
</evidence>
<keyword evidence="5" id="KW-1185">Reference proteome</keyword>
<feature type="region of interest" description="Disordered" evidence="2">
    <location>
        <begin position="85"/>
        <end position="125"/>
    </location>
</feature>
<feature type="region of interest" description="Disordered" evidence="2">
    <location>
        <begin position="11"/>
        <end position="42"/>
    </location>
</feature>
<feature type="compositionally biased region" description="Basic and acidic residues" evidence="2">
    <location>
        <begin position="252"/>
        <end position="265"/>
    </location>
</feature>
<feature type="domain" description="FAM13A-like" evidence="3">
    <location>
        <begin position="431"/>
        <end position="500"/>
    </location>
</feature>
<accession>A0A5C6PH64</accession>
<evidence type="ECO:0000256" key="1">
    <source>
        <dbReference type="ARBA" id="ARBA00007549"/>
    </source>
</evidence>
<organism evidence="4 5">
    <name type="scientific">Takifugu flavidus</name>
    <name type="common">sansaifugu</name>
    <dbReference type="NCBI Taxonomy" id="433684"/>
    <lineage>
        <taxon>Eukaryota</taxon>
        <taxon>Metazoa</taxon>
        <taxon>Chordata</taxon>
        <taxon>Craniata</taxon>
        <taxon>Vertebrata</taxon>
        <taxon>Euteleostomi</taxon>
        <taxon>Actinopterygii</taxon>
        <taxon>Neopterygii</taxon>
        <taxon>Teleostei</taxon>
        <taxon>Neoteleostei</taxon>
        <taxon>Acanthomorphata</taxon>
        <taxon>Eupercaria</taxon>
        <taxon>Tetraodontiformes</taxon>
        <taxon>Tetradontoidea</taxon>
        <taxon>Tetraodontidae</taxon>
        <taxon>Takifugu</taxon>
    </lineage>
</organism>
<comment type="similarity">
    <text evidence="1">Belongs to the FAM13 family.</text>
</comment>
<sequence length="508" mass="57374">MFFGLLCCPESQNHPEKVGTSQDWASGPPARGGKSRWNDAAYESPSLKLQALEADLGPQEASVAPESHDIPPAQHQALAAAGKSLLLHPPPSPHTEDQHIKDPSQPGTDTLPSPPGPPTTPLLSQFTMMDNPILSPRCPSLSHSLRYNLDPDAAPSPPCSQHIHMARSSVLVDPGEGSVSISVLNRHIHSLRKRIRQFEEHFEQEKHYKPAHNDKTAHPEVSGLMTELIKSRKKLKELKLTQSTERGLSLSGEKHRTSTKQREASLTETEVQHVNNGNTKPSMEETINLMNNRLKQRRREFALPEAVKDMSHFQMNMEKTSLQKCLLHFESLHGRPSIKQEWTLVQPFYERYHLLKHLLLSSAATVITTIEEEEDSDEECTTQQPWLQSPRCVFSGESPDLQALAPLVSPLDEDKTLQLHSATVAKLHEASRSELLAHFRTTRLEKRRLNRVLREFEEQFCTQTGRTCQKEDRGPMADEYCQYKNLKAKLRLLEALLSKRRTQPRAAE</sequence>
<evidence type="ECO:0000313" key="4">
    <source>
        <dbReference type="EMBL" id="TWW78256.1"/>
    </source>
</evidence>
<dbReference type="Pfam" id="PF26116">
    <property type="entry name" value="FAM13A"/>
    <property type="match status" value="1"/>
</dbReference>
<gene>
    <name evidence="4" type="ORF">D4764_11G0003770</name>
</gene>
<reference evidence="4 5" key="1">
    <citation type="submission" date="2019-04" db="EMBL/GenBank/DDBJ databases">
        <title>Chromosome genome assembly for Takifugu flavidus.</title>
        <authorList>
            <person name="Xiao S."/>
        </authorList>
    </citation>
    <scope>NUCLEOTIDE SEQUENCE [LARGE SCALE GENOMIC DNA]</scope>
    <source>
        <strain evidence="4">HTHZ2018</strain>
        <tissue evidence="4">Muscle</tissue>
    </source>
</reference>
<dbReference type="EMBL" id="RHFK02000003">
    <property type="protein sequence ID" value="TWW78256.1"/>
    <property type="molecule type" value="Genomic_DNA"/>
</dbReference>
<dbReference type="AlphaFoldDB" id="A0A5C6PH64"/>
<comment type="caution">
    <text evidence="4">The sequence shown here is derived from an EMBL/GenBank/DDBJ whole genome shotgun (WGS) entry which is preliminary data.</text>
</comment>
<dbReference type="PANTHER" id="PTHR15904">
    <property type="entry name" value="FAM13"/>
    <property type="match status" value="1"/>
</dbReference>
<protein>
    <submittedName>
        <fullName evidence="4">Protein FAM13C</fullName>
    </submittedName>
</protein>
<proteinExistence type="inferred from homology"/>
<dbReference type="PANTHER" id="PTHR15904:SF19">
    <property type="entry name" value="PROTEIN FAM13C"/>
    <property type="match status" value="1"/>
</dbReference>
<name>A0A5C6PH64_9TELE</name>
<dbReference type="Proteomes" id="UP000324091">
    <property type="component" value="Chromosome 11"/>
</dbReference>
<evidence type="ECO:0000259" key="3">
    <source>
        <dbReference type="Pfam" id="PF26116"/>
    </source>
</evidence>
<dbReference type="InterPro" id="IPR039102">
    <property type="entry name" value="FAM13"/>
</dbReference>